<evidence type="ECO:0000313" key="1">
    <source>
        <dbReference type="EMBL" id="PPJ79831.1"/>
    </source>
</evidence>
<feature type="non-terminal residue" evidence="1">
    <location>
        <position position="1"/>
    </location>
</feature>
<protein>
    <submittedName>
        <fullName evidence="1">Pilus assembly protein PapC</fullName>
    </submittedName>
</protein>
<organism evidence="1 2">
    <name type="scientific">Staphylococcus aureus</name>
    <dbReference type="NCBI Taxonomy" id="1280"/>
    <lineage>
        <taxon>Bacteria</taxon>
        <taxon>Bacillati</taxon>
        <taxon>Bacillota</taxon>
        <taxon>Bacilli</taxon>
        <taxon>Bacillales</taxon>
        <taxon>Staphylococcaceae</taxon>
        <taxon>Staphylococcus</taxon>
    </lineage>
</organism>
<comment type="caution">
    <text evidence="1">The sequence shown here is derived from an EMBL/GenBank/DDBJ whole genome shotgun (WGS) entry which is preliminary data.</text>
</comment>
<dbReference type="EMBL" id="PGWZ01000086">
    <property type="protein sequence ID" value="PPJ79831.1"/>
    <property type="molecule type" value="Genomic_DNA"/>
</dbReference>
<gene>
    <name evidence="1" type="ORF">CV021_00450</name>
</gene>
<sequence>RQLWQQRLEGGRMLGDCLQNCPDGLQAIHYSLANSQLSLLTSNAEKREQDALFHRLPEQSDAGLLLRNQLNLVNDGNQTTGRIGLLGQGNLHNWTTLADARVDRSPSEQGDMRYRMNQLYAQSLHEAHFFRLGYFSTDSQGLVRQPALLG</sequence>
<evidence type="ECO:0000313" key="2">
    <source>
        <dbReference type="Proteomes" id="UP000238775"/>
    </source>
</evidence>
<accession>A0A7Z1N9M8</accession>
<dbReference type="AlphaFoldDB" id="A0A7Z1N9M8"/>
<proteinExistence type="predicted"/>
<feature type="non-terminal residue" evidence="1">
    <location>
        <position position="150"/>
    </location>
</feature>
<reference evidence="1 2" key="1">
    <citation type="submission" date="2017-11" db="EMBL/GenBank/DDBJ databases">
        <authorList>
            <person name="Founou R.C."/>
            <person name="Founou L."/>
            <person name="Allam M."/>
            <person name="Ismail A."/>
            <person name="Essack S.Y."/>
        </authorList>
    </citation>
    <scope>NUCLEOTIDE SEQUENCE [LARGE SCALE GENOMIC DNA]</scope>
    <source>
        <strain evidence="1 2">G703N2B1</strain>
    </source>
</reference>
<dbReference type="Proteomes" id="UP000238775">
    <property type="component" value="Unassembled WGS sequence"/>
</dbReference>
<name>A0A7Z1N9M8_STAAU</name>